<comment type="similarity">
    <text evidence="2">Belongs to the amino acid-polyamine-organocation (APC) superfamily. Basic amino acid/polyamine antiporter (APA) (TC 2.A.3.2) family.</text>
</comment>
<keyword evidence="3" id="KW-0813">Transport</keyword>
<accession>A0A4Q1VTN9</accession>
<feature type="transmembrane region" description="Helical" evidence="9">
    <location>
        <begin position="453"/>
        <end position="477"/>
    </location>
</feature>
<dbReference type="GO" id="GO:0005886">
    <property type="term" value="C:plasma membrane"/>
    <property type="evidence" value="ECO:0007669"/>
    <property type="project" value="UniProtKB-SubCell"/>
</dbReference>
<evidence type="ECO:0000256" key="9">
    <source>
        <dbReference type="SAM" id="Phobius"/>
    </source>
</evidence>
<evidence type="ECO:0000256" key="5">
    <source>
        <dbReference type="ARBA" id="ARBA00022692"/>
    </source>
</evidence>
<organism evidence="10 11">
    <name type="scientific">Bradyrhizobium betae</name>
    <dbReference type="NCBI Taxonomy" id="244734"/>
    <lineage>
        <taxon>Bacteria</taxon>
        <taxon>Pseudomonadati</taxon>
        <taxon>Pseudomonadota</taxon>
        <taxon>Alphaproteobacteria</taxon>
        <taxon>Hyphomicrobiales</taxon>
        <taxon>Nitrobacteraceae</taxon>
        <taxon>Bradyrhizobium</taxon>
    </lineage>
</organism>
<dbReference type="Proteomes" id="UP000290819">
    <property type="component" value="Unassembled WGS sequence"/>
</dbReference>
<dbReference type="PANTHER" id="PTHR42770:SF4">
    <property type="entry name" value="ARGININE_ORNITHINE ANTIPORTER-RELATED"/>
    <property type="match status" value="1"/>
</dbReference>
<dbReference type="InterPro" id="IPR050367">
    <property type="entry name" value="APC_superfamily"/>
</dbReference>
<comment type="subcellular location">
    <subcellularLocation>
        <location evidence="1">Cell membrane</location>
        <topology evidence="1">Multi-pass membrane protein</topology>
    </subcellularLocation>
</comment>
<dbReference type="InterPro" id="IPR004754">
    <property type="entry name" value="Amino_acid_antiprt"/>
</dbReference>
<dbReference type="GO" id="GO:0022857">
    <property type="term" value="F:transmembrane transporter activity"/>
    <property type="evidence" value="ECO:0007669"/>
    <property type="project" value="InterPro"/>
</dbReference>
<feature type="transmembrane region" description="Helical" evidence="9">
    <location>
        <begin position="361"/>
        <end position="382"/>
    </location>
</feature>
<evidence type="ECO:0000256" key="3">
    <source>
        <dbReference type="ARBA" id="ARBA00022448"/>
    </source>
</evidence>
<feature type="transmembrane region" description="Helical" evidence="9">
    <location>
        <begin position="333"/>
        <end position="355"/>
    </location>
</feature>
<keyword evidence="5 9" id="KW-0812">Transmembrane</keyword>
<dbReference type="PIRSF" id="PIRSF006060">
    <property type="entry name" value="AA_transporter"/>
    <property type="match status" value="1"/>
</dbReference>
<keyword evidence="11" id="KW-1185">Reference proteome</keyword>
<dbReference type="PANTHER" id="PTHR42770">
    <property type="entry name" value="AMINO ACID TRANSPORTER-RELATED"/>
    <property type="match status" value="1"/>
</dbReference>
<reference evidence="10 11" key="1">
    <citation type="submission" date="2017-03" db="EMBL/GenBank/DDBJ databases">
        <authorList>
            <person name="Safronova V.I."/>
            <person name="Sazanova A.L."/>
            <person name="Chirak E.R."/>
        </authorList>
    </citation>
    <scope>NUCLEOTIDE SEQUENCE [LARGE SCALE GENOMIC DNA]</scope>
    <source>
        <strain evidence="10 11">Opo-243</strain>
    </source>
</reference>
<evidence type="ECO:0000313" key="11">
    <source>
        <dbReference type="Proteomes" id="UP000290819"/>
    </source>
</evidence>
<keyword evidence="4" id="KW-1003">Cell membrane</keyword>
<evidence type="ECO:0000256" key="7">
    <source>
        <dbReference type="ARBA" id="ARBA00022989"/>
    </source>
</evidence>
<dbReference type="NCBIfam" id="TIGR00905">
    <property type="entry name" value="2A0302"/>
    <property type="match status" value="1"/>
</dbReference>
<dbReference type="Gene3D" id="1.20.1740.10">
    <property type="entry name" value="Amino acid/polyamine transporter I"/>
    <property type="match status" value="1"/>
</dbReference>
<evidence type="ECO:0000256" key="1">
    <source>
        <dbReference type="ARBA" id="ARBA00004651"/>
    </source>
</evidence>
<evidence type="ECO:0000313" key="10">
    <source>
        <dbReference type="EMBL" id="RXT54094.1"/>
    </source>
</evidence>
<evidence type="ECO:0000256" key="4">
    <source>
        <dbReference type="ARBA" id="ARBA00022475"/>
    </source>
</evidence>
<dbReference type="OrthoDB" id="3185104at2"/>
<evidence type="ECO:0000256" key="2">
    <source>
        <dbReference type="ARBA" id="ARBA00008220"/>
    </source>
</evidence>
<keyword evidence="6" id="KW-0029">Amino-acid transport</keyword>
<feature type="transmembrane region" description="Helical" evidence="9">
    <location>
        <begin position="200"/>
        <end position="224"/>
    </location>
</feature>
<dbReference type="Pfam" id="PF13520">
    <property type="entry name" value="AA_permease_2"/>
    <property type="match status" value="1"/>
</dbReference>
<name>A0A4Q1VTN9_9BRAD</name>
<keyword evidence="7 9" id="KW-1133">Transmembrane helix</keyword>
<feature type="transmembrane region" description="Helical" evidence="9">
    <location>
        <begin position="129"/>
        <end position="148"/>
    </location>
</feature>
<sequence>MAPSSNEVDQKLSRSALVSLVVGSMVGSGIFALPASFGRVTGVLGTLIAWIIAGTGMLMLAFVFQTLSHRRPDLDTGIYAYAKAGFGDYIGFASAAGYWIGCCLADVACLILIKATIGQFFPVFGDGTTPAAIASASLLLWGVHFLVLRGIKGAATLNTIATYAKIIPILLFIGVAFVVLDPDLISRNFWGTEQPSAAAISGQVRSTMLLTVFVFVGIEGASVYSRDARDRSHIGFATVAGFLSVLCLLVLVTLLSYGVLTRQELSGLPTPSMAGVMEAMVGRWGGIFISVALLISILGNYLSWSLLAAEVLHSAAVNRTMPSFLARVNAHQVPVGALWLTNWVIQAFLLVTWFAEYAFTLALKMTSAMTLIPYFLVAAYGLKLAYLGNSYHAGERARSVDGIRSAIATFYALAMIYAGGPTFLLLSSILYAPGTFLFFLAKRERKETVFKPFEAIIFTVIALAACTGVYALAVGAISI</sequence>
<proteinExistence type="inferred from homology"/>
<dbReference type="GO" id="GO:0006865">
    <property type="term" value="P:amino acid transport"/>
    <property type="evidence" value="ECO:0007669"/>
    <property type="project" value="UniProtKB-KW"/>
</dbReference>
<dbReference type="EMBL" id="MZXW01000004">
    <property type="protein sequence ID" value="RXT54094.1"/>
    <property type="molecule type" value="Genomic_DNA"/>
</dbReference>
<feature type="transmembrane region" description="Helical" evidence="9">
    <location>
        <begin position="287"/>
        <end position="312"/>
    </location>
</feature>
<feature type="transmembrane region" description="Helical" evidence="9">
    <location>
        <begin position="12"/>
        <end position="35"/>
    </location>
</feature>
<feature type="transmembrane region" description="Helical" evidence="9">
    <location>
        <begin position="160"/>
        <end position="180"/>
    </location>
</feature>
<dbReference type="RefSeq" id="WP_129267435.1">
    <property type="nucleotide sequence ID" value="NZ_MZXW01000004.1"/>
</dbReference>
<evidence type="ECO:0000256" key="8">
    <source>
        <dbReference type="ARBA" id="ARBA00023136"/>
    </source>
</evidence>
<comment type="caution">
    <text evidence="10">The sequence shown here is derived from an EMBL/GenBank/DDBJ whole genome shotgun (WGS) entry which is preliminary data.</text>
</comment>
<evidence type="ECO:0000256" key="6">
    <source>
        <dbReference type="ARBA" id="ARBA00022970"/>
    </source>
</evidence>
<feature type="transmembrane region" description="Helical" evidence="9">
    <location>
        <begin position="89"/>
        <end position="117"/>
    </location>
</feature>
<keyword evidence="8 9" id="KW-0472">Membrane</keyword>
<feature type="transmembrane region" description="Helical" evidence="9">
    <location>
        <begin position="236"/>
        <end position="260"/>
    </location>
</feature>
<protein>
    <submittedName>
        <fullName evidence="10">Arginine-ornithine antiporter</fullName>
    </submittedName>
</protein>
<dbReference type="AlphaFoldDB" id="A0A4Q1VTN9"/>
<gene>
    <name evidence="10" type="ORF">B5V03_01115</name>
</gene>
<feature type="transmembrane region" description="Helical" evidence="9">
    <location>
        <begin position="47"/>
        <end position="68"/>
    </location>
</feature>
<dbReference type="InterPro" id="IPR002293">
    <property type="entry name" value="AA/rel_permease1"/>
</dbReference>